<evidence type="ECO:0000313" key="3">
    <source>
        <dbReference type="EMBL" id="NHK97338.1"/>
    </source>
</evidence>
<sequence>MPDPDQALLASLLGPAGPMQRRALAKTITLLESTRADHRLRADELLNAVLPHTGRALRLGISGVPGVGKSTFIEALGLHLIGRGHRVAVLAVDPSSSVSGGSILGDKTRMERLSSDERAFIRPSPAGRTLGGVAEKTREAMLVCEAAGHDVVIVETVGVGQSETAVANMTDMFVLLQLPNAGDDLQAIKKGVMELADLVVINKADLDPDAATRARAQITSALRFLGPHAAAPAQVLQLSALKGSGLDEFWAAVSGFNERQRTSGRLAARRRAQDEAWMWDRIEAGLRQRFKQHPAVRDALPAITDDVLSGRLAASVAARRLLDLMD</sequence>
<dbReference type="InterPro" id="IPR027417">
    <property type="entry name" value="P-loop_NTPase"/>
</dbReference>
<dbReference type="Gene3D" id="1.10.287.130">
    <property type="match status" value="1"/>
</dbReference>
<dbReference type="EMBL" id="JAAOCD010000001">
    <property type="protein sequence ID" value="NHK97338.1"/>
    <property type="molecule type" value="Genomic_DNA"/>
</dbReference>
<dbReference type="NCBIfam" id="NF006958">
    <property type="entry name" value="PRK09435.1"/>
    <property type="match status" value="1"/>
</dbReference>
<organism evidence="3 4">
    <name type="scientific">Rubrivivax benzoatilyticus</name>
    <dbReference type="NCBI Taxonomy" id="316997"/>
    <lineage>
        <taxon>Bacteria</taxon>
        <taxon>Pseudomonadati</taxon>
        <taxon>Pseudomonadota</taxon>
        <taxon>Betaproteobacteria</taxon>
        <taxon>Burkholderiales</taxon>
        <taxon>Sphaerotilaceae</taxon>
        <taxon>Rubrivivax</taxon>
    </lineage>
</organism>
<dbReference type="Gene3D" id="3.40.50.300">
    <property type="entry name" value="P-loop containing nucleotide triphosphate hydrolases"/>
    <property type="match status" value="1"/>
</dbReference>
<evidence type="ECO:0000256" key="1">
    <source>
        <dbReference type="ARBA" id="ARBA00009625"/>
    </source>
</evidence>
<reference evidence="3 4" key="1">
    <citation type="submission" date="2020-03" db="EMBL/GenBank/DDBJ databases">
        <title>Rubrivivax benzoatilyticus JA2 (sequenced after 10 years sub-culturing).</title>
        <authorList>
            <person name="Gupta D."/>
            <person name="Chintalapati S."/>
            <person name="Chintalapati V.R."/>
        </authorList>
    </citation>
    <scope>NUCLEOTIDE SEQUENCE [LARGE SCALE GENOMIC DNA]</scope>
    <source>
        <strain evidence="3 4">JA2-Mal</strain>
    </source>
</reference>
<dbReference type="PANTHER" id="PTHR23408:SF3">
    <property type="entry name" value="METHYLMALONIC ACIDURIA TYPE A PROTEIN, MITOCHONDRIAL"/>
    <property type="match status" value="1"/>
</dbReference>
<dbReference type="SMART" id="SM00382">
    <property type="entry name" value="AAA"/>
    <property type="match status" value="1"/>
</dbReference>
<dbReference type="InterPro" id="IPR005129">
    <property type="entry name" value="GTPase_ArgK"/>
</dbReference>
<name>A0ABX0HRR8_9BURK</name>
<dbReference type="Pfam" id="PF03308">
    <property type="entry name" value="MeaB"/>
    <property type="match status" value="1"/>
</dbReference>
<dbReference type="SUPFAM" id="SSF52540">
    <property type="entry name" value="P-loop containing nucleoside triphosphate hydrolases"/>
    <property type="match status" value="1"/>
</dbReference>
<protein>
    <submittedName>
        <fullName evidence="3">Methylmalonyl Co-A mutase-associated GTPase MeaB</fullName>
        <ecNumber evidence="3">3.6.5.-</ecNumber>
    </submittedName>
</protein>
<gene>
    <name evidence="3" type="primary">meaB</name>
    <name evidence="3" type="ORF">G7087_03015</name>
</gene>
<dbReference type="Proteomes" id="UP000802098">
    <property type="component" value="Unassembled WGS sequence"/>
</dbReference>
<comment type="similarity">
    <text evidence="1">Belongs to the SIMIBI class G3E GTPase family. ArgK/MeaB subfamily.</text>
</comment>
<feature type="domain" description="AAA+ ATPase" evidence="2">
    <location>
        <begin position="55"/>
        <end position="225"/>
    </location>
</feature>
<dbReference type="NCBIfam" id="TIGR00750">
    <property type="entry name" value="lao"/>
    <property type="match status" value="1"/>
</dbReference>
<dbReference type="Gene3D" id="1.20.5.170">
    <property type="match status" value="1"/>
</dbReference>
<accession>A0ABX0HRR8</accession>
<keyword evidence="4" id="KW-1185">Reference proteome</keyword>
<dbReference type="PANTHER" id="PTHR23408">
    <property type="entry name" value="METHYLMALONYL-COA MUTASE"/>
    <property type="match status" value="1"/>
</dbReference>
<evidence type="ECO:0000313" key="4">
    <source>
        <dbReference type="Proteomes" id="UP000802098"/>
    </source>
</evidence>
<keyword evidence="3" id="KW-0378">Hydrolase</keyword>
<dbReference type="InterPro" id="IPR003593">
    <property type="entry name" value="AAA+_ATPase"/>
</dbReference>
<comment type="caution">
    <text evidence="3">The sequence shown here is derived from an EMBL/GenBank/DDBJ whole genome shotgun (WGS) entry which is preliminary data.</text>
</comment>
<dbReference type="GO" id="GO:0016787">
    <property type="term" value="F:hydrolase activity"/>
    <property type="evidence" value="ECO:0007669"/>
    <property type="project" value="UniProtKB-KW"/>
</dbReference>
<dbReference type="EC" id="3.6.5.-" evidence="3"/>
<proteinExistence type="inferred from homology"/>
<evidence type="ECO:0000259" key="2">
    <source>
        <dbReference type="SMART" id="SM00382"/>
    </source>
</evidence>
<dbReference type="RefSeq" id="WP_009857186.1">
    <property type="nucleotide sequence ID" value="NZ_JAAOCD010000001.1"/>
</dbReference>
<dbReference type="CDD" id="cd03114">
    <property type="entry name" value="MMAA-like"/>
    <property type="match status" value="1"/>
</dbReference>